<dbReference type="GO" id="GO:0016020">
    <property type="term" value="C:membrane"/>
    <property type="evidence" value="ECO:0007669"/>
    <property type="project" value="UniProtKB-SubCell"/>
</dbReference>
<dbReference type="GO" id="GO:0016757">
    <property type="term" value="F:glycosyltransferase activity"/>
    <property type="evidence" value="ECO:0007669"/>
    <property type="project" value="UniProtKB-UniRule"/>
</dbReference>
<sequence length="504" mass="58544">MRSCVRSALYCTGTFSLISTLVFLVFTTRTFFFDTRDQDPVVVGRNAGVSTLNLLNGFKHSKVMLGSLVLKSTVTSPSGPPTLRLNIPKDKLKLVGRGENIQAGEQQVHITTAIYYKDYPLKPGFNVFLNGWARHNDSMDFKCCFFSSLPEADSQGVTVTEVAARMYNVYRQWIVDMQNAEFSCSVSTAANATLQFRYVTFVKLTCRDIKDKVMRIEMPEVIPKSVGVCLKVTYGKVNPEKMVEWFEFMKLMKVTRVFTYYFDVEPEVLRVLQYYNKTGFLDLLLIHPAKSRYGKDRGFRHPRYSEQAFVDEVMAVNDCKHRMSRFDYVVIMDIDEFILPKGNITTYYDLFKLASNRFPKAGGFQVDSYVVMTSWGATRDSPLHFSRYTNRTLEANYDGAHRNTRWVFIPQRTFYARNNYVYTRSGFNIAVLPHDISILFHYRNCKRQWVTCNNSTRVTDDIVVKYESRLVKNISRMTLTHLLYKSTDYIKHLRDWHSKHKTQT</sequence>
<evidence type="ECO:0000256" key="5">
    <source>
        <dbReference type="ARBA" id="ARBA00022692"/>
    </source>
</evidence>
<protein>
    <recommendedName>
        <fullName evidence="8">Glycosyltransferase family 92 protein</fullName>
        <ecNumber evidence="8">2.4.1.-</ecNumber>
    </recommendedName>
</protein>
<evidence type="ECO:0000256" key="1">
    <source>
        <dbReference type="ARBA" id="ARBA00004167"/>
    </source>
</evidence>
<reference evidence="9" key="2">
    <citation type="submission" date="2023-04" db="EMBL/GenBank/DDBJ databases">
        <authorList>
            <person name="Bu L."/>
            <person name="Lu L."/>
            <person name="Laidemitt M.R."/>
            <person name="Zhang S.M."/>
            <person name="Mutuku M."/>
            <person name="Mkoji G."/>
            <person name="Steinauer M."/>
            <person name="Loker E.S."/>
        </authorList>
    </citation>
    <scope>NUCLEOTIDE SEQUENCE</scope>
    <source>
        <strain evidence="9">KasaAsao</strain>
        <tissue evidence="9">Whole Snail</tissue>
    </source>
</reference>
<reference evidence="9" key="1">
    <citation type="journal article" date="2023" name="PLoS Negl. Trop. Dis.">
        <title>A genome sequence for Biomphalaria pfeifferi, the major vector snail for the human-infecting parasite Schistosoma mansoni.</title>
        <authorList>
            <person name="Bu L."/>
            <person name="Lu L."/>
            <person name="Laidemitt M.R."/>
            <person name="Zhang S.M."/>
            <person name="Mutuku M."/>
            <person name="Mkoji G."/>
            <person name="Steinauer M."/>
            <person name="Loker E.S."/>
        </authorList>
    </citation>
    <scope>NUCLEOTIDE SEQUENCE</scope>
    <source>
        <strain evidence="9">KasaAsao</strain>
    </source>
</reference>
<accession>A0AAD8FAU0</accession>
<comment type="similarity">
    <text evidence="2 8">Belongs to the glycosyltransferase 92 family.</text>
</comment>
<evidence type="ECO:0000313" key="10">
    <source>
        <dbReference type="Proteomes" id="UP001233172"/>
    </source>
</evidence>
<dbReference type="PANTHER" id="PTHR21461">
    <property type="entry name" value="GLYCOSYLTRANSFERASE FAMILY 92 PROTEIN"/>
    <property type="match status" value="1"/>
</dbReference>
<keyword evidence="7 8" id="KW-0472">Membrane</keyword>
<dbReference type="AlphaFoldDB" id="A0AAD8FAU0"/>
<dbReference type="Pfam" id="PF01697">
    <property type="entry name" value="Glyco_transf_92"/>
    <property type="match status" value="1"/>
</dbReference>
<evidence type="ECO:0000256" key="3">
    <source>
        <dbReference type="ARBA" id="ARBA00022676"/>
    </source>
</evidence>
<dbReference type="Proteomes" id="UP001233172">
    <property type="component" value="Unassembled WGS sequence"/>
</dbReference>
<evidence type="ECO:0000256" key="6">
    <source>
        <dbReference type="ARBA" id="ARBA00022989"/>
    </source>
</evidence>
<dbReference type="PANTHER" id="PTHR21461:SF69">
    <property type="entry name" value="GLYCOSYLTRANSFERASE FAMILY 92 PROTEIN"/>
    <property type="match status" value="1"/>
</dbReference>
<evidence type="ECO:0000313" key="9">
    <source>
        <dbReference type="EMBL" id="KAK0057560.1"/>
    </source>
</evidence>
<evidence type="ECO:0000256" key="2">
    <source>
        <dbReference type="ARBA" id="ARBA00007647"/>
    </source>
</evidence>
<evidence type="ECO:0000256" key="7">
    <source>
        <dbReference type="ARBA" id="ARBA00023136"/>
    </source>
</evidence>
<keyword evidence="3 8" id="KW-0328">Glycosyltransferase</keyword>
<feature type="transmembrane region" description="Helical" evidence="8">
    <location>
        <begin position="7"/>
        <end position="26"/>
    </location>
</feature>
<organism evidence="9 10">
    <name type="scientific">Biomphalaria pfeifferi</name>
    <name type="common">Bloodfluke planorb</name>
    <name type="synonym">Freshwater snail</name>
    <dbReference type="NCBI Taxonomy" id="112525"/>
    <lineage>
        <taxon>Eukaryota</taxon>
        <taxon>Metazoa</taxon>
        <taxon>Spiralia</taxon>
        <taxon>Lophotrochozoa</taxon>
        <taxon>Mollusca</taxon>
        <taxon>Gastropoda</taxon>
        <taxon>Heterobranchia</taxon>
        <taxon>Euthyneura</taxon>
        <taxon>Panpulmonata</taxon>
        <taxon>Hygrophila</taxon>
        <taxon>Lymnaeoidea</taxon>
        <taxon>Planorbidae</taxon>
        <taxon>Biomphalaria</taxon>
    </lineage>
</organism>
<dbReference type="GO" id="GO:0005737">
    <property type="term" value="C:cytoplasm"/>
    <property type="evidence" value="ECO:0007669"/>
    <property type="project" value="TreeGrafter"/>
</dbReference>
<comment type="subcellular location">
    <subcellularLocation>
        <location evidence="1">Membrane</location>
        <topology evidence="1">Single-pass membrane protein</topology>
    </subcellularLocation>
</comment>
<keyword evidence="4 8" id="KW-0808">Transferase</keyword>
<keyword evidence="10" id="KW-1185">Reference proteome</keyword>
<keyword evidence="5 8" id="KW-0812">Transmembrane</keyword>
<gene>
    <name evidence="9" type="ORF">Bpfe_013078</name>
</gene>
<dbReference type="EC" id="2.4.1.-" evidence="8"/>
<keyword evidence="6 8" id="KW-1133">Transmembrane helix</keyword>
<dbReference type="EMBL" id="JASAOG010000054">
    <property type="protein sequence ID" value="KAK0057560.1"/>
    <property type="molecule type" value="Genomic_DNA"/>
</dbReference>
<evidence type="ECO:0000256" key="8">
    <source>
        <dbReference type="RuleBase" id="RU366017"/>
    </source>
</evidence>
<dbReference type="InterPro" id="IPR008166">
    <property type="entry name" value="Glyco_transf_92"/>
</dbReference>
<proteinExistence type="inferred from homology"/>
<comment type="caution">
    <text evidence="9">The sequence shown here is derived from an EMBL/GenBank/DDBJ whole genome shotgun (WGS) entry which is preliminary data.</text>
</comment>
<name>A0AAD8FAU0_BIOPF</name>
<evidence type="ECO:0000256" key="4">
    <source>
        <dbReference type="ARBA" id="ARBA00022679"/>
    </source>
</evidence>